<dbReference type="Gene3D" id="3.80.10.10">
    <property type="entry name" value="Ribonuclease Inhibitor"/>
    <property type="match status" value="3"/>
</dbReference>
<proteinExistence type="predicted"/>
<dbReference type="RefSeq" id="WP_201428160.1">
    <property type="nucleotide sequence ID" value="NZ_JAEQMG010000136.1"/>
</dbReference>
<reference evidence="2" key="1">
    <citation type="submission" date="2021-01" db="EMBL/GenBank/DDBJ databases">
        <title>Genome public.</title>
        <authorList>
            <person name="Liu C."/>
            <person name="Sun Q."/>
        </authorList>
    </citation>
    <scope>NUCLEOTIDE SEQUENCE</scope>
    <source>
        <strain evidence="2">M6</strain>
    </source>
</reference>
<dbReference type="PANTHER" id="PTHR45661:SF3">
    <property type="entry name" value="IG-LIKE DOMAIN-CONTAINING PROTEIN"/>
    <property type="match status" value="1"/>
</dbReference>
<dbReference type="Proteomes" id="UP000633365">
    <property type="component" value="Unassembled WGS sequence"/>
</dbReference>
<dbReference type="PANTHER" id="PTHR45661">
    <property type="entry name" value="SURFACE ANTIGEN"/>
    <property type="match status" value="1"/>
</dbReference>
<dbReference type="InterPro" id="IPR036439">
    <property type="entry name" value="Dockerin_dom_sf"/>
</dbReference>
<evidence type="ECO:0000256" key="1">
    <source>
        <dbReference type="SAM" id="SignalP"/>
    </source>
</evidence>
<dbReference type="InterPro" id="IPR032675">
    <property type="entry name" value="LRR_dom_sf"/>
</dbReference>
<evidence type="ECO:0000313" key="2">
    <source>
        <dbReference type="EMBL" id="MBK6089436.1"/>
    </source>
</evidence>
<organism evidence="2 3">
    <name type="scientific">Ruminococcus difficilis</name>
    <dbReference type="NCBI Taxonomy" id="2763069"/>
    <lineage>
        <taxon>Bacteria</taxon>
        <taxon>Bacillati</taxon>
        <taxon>Bacillota</taxon>
        <taxon>Clostridia</taxon>
        <taxon>Eubacteriales</taxon>
        <taxon>Oscillospiraceae</taxon>
        <taxon>Ruminococcus</taxon>
    </lineage>
</organism>
<name>A0A934WT72_9FIRM</name>
<protein>
    <submittedName>
        <fullName evidence="2">Leucine-rich repeat protein</fullName>
    </submittedName>
</protein>
<dbReference type="InterPro" id="IPR026906">
    <property type="entry name" value="LRR_5"/>
</dbReference>
<evidence type="ECO:0000313" key="3">
    <source>
        <dbReference type="Proteomes" id="UP000633365"/>
    </source>
</evidence>
<gene>
    <name evidence="2" type="ORF">JKK62_12425</name>
</gene>
<feature type="chain" id="PRO_5039653708" evidence="1">
    <location>
        <begin position="24"/>
        <end position="1118"/>
    </location>
</feature>
<keyword evidence="1" id="KW-0732">Signal</keyword>
<dbReference type="AlphaFoldDB" id="A0A934WT72"/>
<dbReference type="SUPFAM" id="SSF52058">
    <property type="entry name" value="L domain-like"/>
    <property type="match status" value="2"/>
</dbReference>
<dbReference type="EMBL" id="JAEQMG010000136">
    <property type="protein sequence ID" value="MBK6089436.1"/>
    <property type="molecule type" value="Genomic_DNA"/>
</dbReference>
<dbReference type="CDD" id="cd14256">
    <property type="entry name" value="Dockerin_I"/>
    <property type="match status" value="1"/>
</dbReference>
<sequence length="1118" mass="121097">MKPLLKKISALLLSAAMMFGVQASGAFPSVVTVYAAEADGVAGASSGVTGDCTWTLDYGVLTISGSGATAYYDTAVNKTPWGYNIKKVIIEDGVTQIGRCAFASCRQLTEVTIASSVVSIGFEAFKNCELLEKISLPDSVTDIAEEAFSGCKKLSEITAPAAMKHIGDEAFRNTAWFKAQPDGLVYLGNSLYTAKGTLTGEVEAREGTYCIADRALYDQKEVTSLTLPESVEYIGGGAFTACTKLTDAVLPKHISELGTSLFNMSGIKRVTLPENLIEINKYMFSNCRELEEITLPEGLASIGINAFYGCSQLDVINNTDALTSIDGSAFLNSKWLNDQPDGAVYLGKVLYRYKGECPETVTIADGTTCISGGAFGGQKTLAYVELPVSLREIGDFAFESSGLNEINIPVSCNIIGESAFSYCKKLTTAVIGGGVTEWGSDTFYLCSALRELTICDGVKSIPDCSFLDCTALRHVTIPEGVTEIGYRAFIGCAKLSYVSLPESMTKLGEQAFFNCDSLKKLSVPKNCVEVGDMPFGLKYDDNYKTVKVDGFTAYDYTDSRALFYARMYDINYILLDNQPATPDEAQIAQSVQDARKALGDKFTEIALLFPVGGAFTKASADDYTYANRYAEQVYYDENVSAEELILAREELQAAFEGLEPFEGDKAELWSLIEQLEAFIDTDEARARDDYEALKDALNEAKVKYYYAGTQEELDKTAVALKELLDSLEPPEPQPTSGVTGDCAWTLGENGVLTISGKGAMGDYQFKQTLPWGSDIKKLVVQDGVTYIGKWAFSECADLEEIVLSDTVKTIGTDAFQGCKKLKKVDLGKGVETIQNGAFELCSAIEEIDLPDTLTTVERNAFFVCSSLKSISFPEGITEINDNTLAFCASLTELRLGDKVDIIGYNAFEGCSSLETVELPDSLTTLKSYTFRNCSSLKSIVIPGKVRAIYTQTFENCSSLAEIDLGSVQRIGSSAFKGCTSLKSVVLPDSVTMIDKCVFEDCTELTRVTVPKNTKTIDKDAFVGCGELTLYGYVDTEAQSFADKDENVSFVPLNAKGEPVALYDVNADGSVDITDATELQKHIAEITSVNPAILNRAVKDFSGTASISDVTEIQRKLAE</sequence>
<comment type="caution">
    <text evidence="2">The sequence shown here is derived from an EMBL/GenBank/DDBJ whole genome shotgun (WGS) entry which is preliminary data.</text>
</comment>
<dbReference type="Gene3D" id="1.10.1330.10">
    <property type="entry name" value="Dockerin domain"/>
    <property type="match status" value="1"/>
</dbReference>
<dbReference type="Pfam" id="PF13306">
    <property type="entry name" value="LRR_5"/>
    <property type="match status" value="4"/>
</dbReference>
<dbReference type="InterPro" id="IPR053139">
    <property type="entry name" value="Surface_bspA-like"/>
</dbReference>
<feature type="signal peptide" evidence="1">
    <location>
        <begin position="1"/>
        <end position="23"/>
    </location>
</feature>
<dbReference type="GO" id="GO:0000272">
    <property type="term" value="P:polysaccharide catabolic process"/>
    <property type="evidence" value="ECO:0007669"/>
    <property type="project" value="InterPro"/>
</dbReference>
<keyword evidence="3" id="KW-1185">Reference proteome</keyword>
<accession>A0A934WT72</accession>